<dbReference type="SUPFAM" id="SSF53448">
    <property type="entry name" value="Nucleotide-diphospho-sugar transferases"/>
    <property type="match status" value="1"/>
</dbReference>
<evidence type="ECO:0000313" key="1">
    <source>
        <dbReference type="EMBL" id="EDT09885.1"/>
    </source>
</evidence>
<comment type="caution">
    <text evidence="1">The sequence shown here is derived from an EMBL/GenBank/DDBJ whole genome shotgun (WGS) entry which is preliminary data.</text>
</comment>
<dbReference type="InterPro" id="IPR029044">
    <property type="entry name" value="Nucleotide-diphossugar_trans"/>
</dbReference>
<sequence>MQSDNDQNMNPAHIAANVYVVTPSYGAVVTTGYALGLLDLYDMSSTHGFGIRVNFNSFDSLITRARNTMVAEFLADDRFTHLMWIDSDIGFRGEDVVRLLRVDRPVAAGVYPLKNDGWPATGLTHAMPAGSTKADFRALYATYPAVARTDSLEPDADGFLDARYAPTGFMLIRREVFVALIARYPELRCRSPFVGRPELDEGKTADFLYAFFDTGIDPETRVYLSEDYWFCHLVESIGITPVIDTRSNLSHQGIATYEGDLSRSLELQRSMTHAAVQ</sequence>
<accession>B1G2E3</accession>
<proteinExistence type="predicted"/>
<keyword evidence="2" id="KW-1185">Reference proteome</keyword>
<dbReference type="AlphaFoldDB" id="B1G2E3"/>
<reference evidence="1 2" key="1">
    <citation type="submission" date="2008-03" db="EMBL/GenBank/DDBJ databases">
        <title>Sequencing of the draft genome and assembly of Burkholderia graminis C4D1M.</title>
        <authorList>
            <consortium name="US DOE Joint Genome Institute (JGI-PGF)"/>
            <person name="Copeland A."/>
            <person name="Lucas S."/>
            <person name="Lapidus A."/>
            <person name="Glavina del Rio T."/>
            <person name="Dalin E."/>
            <person name="Tice H."/>
            <person name="Bruce D."/>
            <person name="Goodwin L."/>
            <person name="Pitluck S."/>
            <person name="Larimer F."/>
            <person name="Land M.L."/>
            <person name="Hauser L."/>
            <person name="Tiedje J."/>
            <person name="Richardson P."/>
        </authorList>
    </citation>
    <scope>NUCLEOTIDE SEQUENCE [LARGE SCALE GENOMIC DNA]</scope>
    <source>
        <strain evidence="2">ATCC 700544 / DSM 17151 / LMG 18924 / NCIMB 13744 / C4D1M</strain>
    </source>
</reference>
<evidence type="ECO:0000313" key="2">
    <source>
        <dbReference type="Proteomes" id="UP000005045"/>
    </source>
</evidence>
<dbReference type="Proteomes" id="UP000005045">
    <property type="component" value="Unassembled WGS sequence"/>
</dbReference>
<name>B1G2E3_PARG4</name>
<dbReference type="EMBL" id="ABLD01000009">
    <property type="protein sequence ID" value="EDT09885.1"/>
    <property type="molecule type" value="Genomic_DNA"/>
</dbReference>
<protein>
    <submittedName>
        <fullName evidence="1">Uncharacterized protein</fullName>
    </submittedName>
</protein>
<gene>
    <name evidence="1" type="ORF">BgramDRAFT_3530</name>
</gene>
<organism evidence="1 2">
    <name type="scientific">Paraburkholderia graminis (strain ATCC 700544 / DSM 17151 / LMG 18924 / NCIMB 13744 / C4D1M)</name>
    <dbReference type="NCBI Taxonomy" id="396598"/>
    <lineage>
        <taxon>Bacteria</taxon>
        <taxon>Pseudomonadati</taxon>
        <taxon>Pseudomonadota</taxon>
        <taxon>Betaproteobacteria</taxon>
        <taxon>Burkholderiales</taxon>
        <taxon>Burkholderiaceae</taxon>
        <taxon>Paraburkholderia</taxon>
    </lineage>
</organism>